<dbReference type="Proteomes" id="UP000265618">
    <property type="component" value="Unassembled WGS sequence"/>
</dbReference>
<proteinExistence type="predicted"/>
<accession>A0A9K3CSD2</accession>
<feature type="compositionally biased region" description="Low complexity" evidence="1">
    <location>
        <begin position="434"/>
        <end position="452"/>
    </location>
</feature>
<dbReference type="Gene3D" id="3.80.10.10">
    <property type="entry name" value="Ribonuclease Inhibitor"/>
    <property type="match status" value="1"/>
</dbReference>
<gene>
    <name evidence="2" type="ORF">KIPB_002214</name>
</gene>
<feature type="region of interest" description="Disordered" evidence="1">
    <location>
        <begin position="424"/>
        <end position="533"/>
    </location>
</feature>
<dbReference type="SUPFAM" id="SSF52058">
    <property type="entry name" value="L domain-like"/>
    <property type="match status" value="1"/>
</dbReference>
<dbReference type="AlphaFoldDB" id="A0A9K3CSD2"/>
<feature type="compositionally biased region" description="Basic and acidic residues" evidence="1">
    <location>
        <begin position="943"/>
        <end position="960"/>
    </location>
</feature>
<evidence type="ECO:0000256" key="1">
    <source>
        <dbReference type="SAM" id="MobiDB-lite"/>
    </source>
</evidence>
<feature type="compositionally biased region" description="Basic and acidic residues" evidence="1">
    <location>
        <begin position="902"/>
        <end position="915"/>
    </location>
</feature>
<sequence length="1003" mass="106856">MDVTLYVYDLSQGLARIWDVLAESNYLNDVSGLAHFSSLGIVDLSNNLLELESLQALRNTQIMDLRVGGNPLTDTERWRAQVVMLLPFLWCLEGVEVTQEERRVYERSNLELTLGEAPPPPSRLLCLEAAKARAPFERVFPPARVSDRTKRVARVATVAQRVLALLKGGGVYGVEASPVNSVERYLNLSPTDQALASAVVGSCVVLSTRVELGPALCAVLPGTGSGQRQAAAHISAAIAACPVLGVYLATRAPLPPDHFAYALCVALTRTSIPGAVCRDAMGMADLHAEGALLETAYGVWDRCGAPLEKRTSSYTHGHAVWVGRRKQVAGSDGAEDGPSSNAMLSLPTVRDTSLMEPEGIIGVYGVTLSGGSQCSARPAEPLSRPPTQAVGVSASVSMDGGVGMSSRPGTVAVEVSDAHIEAETAVAESQPVTRGASGSASGLRRSRSGVSAPSATKGRWGSSGRNRFLSTSNSHSRLKTQPLSSRTRPISVQDRGGVPPAELETLPDSKGRRERRKQEWLGEDPAGHGSGEYGFVDGVGDYREPGSAVHPPAVVSDRDLAEAVPPEAVAEYMQKIDRARAKRQVAMERAATTGSRARRAMARTKRAAMRRSVLYDDSVRHIRTELDCELGAMGRRKGGKGQMNTPTLPPPILPPAPAYRPLPKDPVTTSSAAGQLCIMREAALTHARSVLGKRFAAYVDGDEEAEAGGDGAFLTEVDSKSVIREISGLFGAAADRRAVSAGVCPGWPLPPTQQGRRRRSPQPLPSLSAVTWRPIGQGEKVTFQARPDTEQDDLDKWRYMAQSRQKSAEGGRGRAKAPAAEPVPVIQRHITYPSPGYGAVYSSGAGTPRDFEGAEGEREVGQPMQVGAFHIDTSARRAPPDPDVEEIEVRVPAPFTTPRAEVPSDHDSDYAERGATHTAPLVSSPADPDSPRARLPPRLPPQHRPDPRLDPLLGERRVSVDHPMGGSRVSSRGSSRGSRYGSAGSSRSSRSGSSSQYGVAVPL</sequence>
<keyword evidence="3" id="KW-1185">Reference proteome</keyword>
<feature type="region of interest" description="Disordered" evidence="1">
    <location>
        <begin position="747"/>
        <end position="767"/>
    </location>
</feature>
<feature type="region of interest" description="Disordered" evidence="1">
    <location>
        <begin position="889"/>
        <end position="1003"/>
    </location>
</feature>
<feature type="compositionally biased region" description="Low complexity" evidence="1">
    <location>
        <begin position="965"/>
        <end position="995"/>
    </location>
</feature>
<evidence type="ECO:0000313" key="2">
    <source>
        <dbReference type="EMBL" id="GIQ81280.1"/>
    </source>
</evidence>
<dbReference type="PANTHER" id="PTHR46759">
    <property type="entry name" value="LEUCINE-RICH REPEAT-CONTAINING PROTEIN 72"/>
    <property type="match status" value="1"/>
</dbReference>
<organism evidence="2 3">
    <name type="scientific">Kipferlia bialata</name>
    <dbReference type="NCBI Taxonomy" id="797122"/>
    <lineage>
        <taxon>Eukaryota</taxon>
        <taxon>Metamonada</taxon>
        <taxon>Carpediemonas-like organisms</taxon>
        <taxon>Kipferlia</taxon>
    </lineage>
</organism>
<evidence type="ECO:0000313" key="3">
    <source>
        <dbReference type="Proteomes" id="UP000265618"/>
    </source>
</evidence>
<protein>
    <submittedName>
        <fullName evidence="2">Uncharacterized protein</fullName>
    </submittedName>
</protein>
<dbReference type="InterPro" id="IPR032675">
    <property type="entry name" value="LRR_dom_sf"/>
</dbReference>
<name>A0A9K3CSD2_9EUKA</name>
<reference evidence="2 3" key="1">
    <citation type="journal article" date="2018" name="PLoS ONE">
        <title>The draft genome of Kipferlia bialata reveals reductive genome evolution in fornicate parasites.</title>
        <authorList>
            <person name="Tanifuji G."/>
            <person name="Takabayashi S."/>
            <person name="Kume K."/>
            <person name="Takagi M."/>
            <person name="Nakayama T."/>
            <person name="Kamikawa R."/>
            <person name="Inagaki Y."/>
            <person name="Hashimoto T."/>
        </authorList>
    </citation>
    <scope>NUCLEOTIDE SEQUENCE [LARGE SCALE GENOMIC DNA]</scope>
    <source>
        <strain evidence="2">NY0173</strain>
    </source>
</reference>
<dbReference type="PANTHER" id="PTHR46759:SF2">
    <property type="match status" value="1"/>
</dbReference>
<dbReference type="InterPro" id="IPR042655">
    <property type="entry name" value="LRC72"/>
</dbReference>
<feature type="compositionally biased region" description="Polar residues" evidence="1">
    <location>
        <begin position="463"/>
        <end position="490"/>
    </location>
</feature>
<comment type="caution">
    <text evidence="2">The sequence shown here is derived from an EMBL/GenBank/DDBJ whole genome shotgun (WGS) entry which is preliminary data.</text>
</comment>
<feature type="compositionally biased region" description="Basic and acidic residues" evidence="1">
    <location>
        <begin position="507"/>
        <end position="520"/>
    </location>
</feature>
<dbReference type="EMBL" id="BDIP01000351">
    <property type="protein sequence ID" value="GIQ81280.1"/>
    <property type="molecule type" value="Genomic_DNA"/>
</dbReference>